<dbReference type="GO" id="GO:0004622">
    <property type="term" value="F:phosphatidylcholine lysophospholipase activity"/>
    <property type="evidence" value="ECO:0007669"/>
    <property type="project" value="UniProtKB-EC"/>
</dbReference>
<evidence type="ECO:0000313" key="3">
    <source>
        <dbReference type="Proteomes" id="UP001162030"/>
    </source>
</evidence>
<dbReference type="GO" id="GO:0004064">
    <property type="term" value="F:arylesterase activity"/>
    <property type="evidence" value="ECO:0007669"/>
    <property type="project" value="UniProtKB-EC"/>
</dbReference>
<accession>A0ABM9I9C0</accession>
<feature type="domain" description="SGNH hydrolase-type esterase" evidence="1">
    <location>
        <begin position="55"/>
        <end position="205"/>
    </location>
</feature>
<sequence>MIHCGRSVTNERYKQREAMSVQFKIAGMFFLLLGLAACGSGAKLPKLPAEAKVLAFGDSLTFGTGADSAQSYPSVLQGIIGREVINAGVPGETSAEGLARLPAVLDEHQPALLILCHGANDFLRGLSEQQAANNIRAMVKLAKDRGIGVVLIAVPKFGLMFSPPEFYAKIAEEFSIPFDTGTLSRIIRDNSLKSDAVHPNGSGYRMLAEAVAERLKVAGAI</sequence>
<dbReference type="Gene3D" id="3.40.50.1110">
    <property type="entry name" value="SGNH hydrolase"/>
    <property type="match status" value="1"/>
</dbReference>
<dbReference type="PANTHER" id="PTHR30383:SF24">
    <property type="entry name" value="THIOESTERASE 1_PROTEASE 1_LYSOPHOSPHOLIPASE L1"/>
    <property type="match status" value="1"/>
</dbReference>
<keyword evidence="3" id="KW-1185">Reference proteome</keyword>
<protein>
    <submittedName>
        <fullName evidence="2">Acyl-CoA thioesterase I</fullName>
        <ecNumber evidence="2">3.1.1.2</ecNumber>
        <ecNumber evidence="2">3.1.1.5</ecNumber>
        <ecNumber evidence="2">3.1.2.-</ecNumber>
        <ecNumber evidence="2">3.1.2.2</ecNumber>
    </submittedName>
</protein>
<dbReference type="Pfam" id="PF13472">
    <property type="entry name" value="Lipase_GDSL_2"/>
    <property type="match status" value="1"/>
</dbReference>
<dbReference type="EMBL" id="OX458333">
    <property type="protein sequence ID" value="CAI8972337.1"/>
    <property type="molecule type" value="Genomic_DNA"/>
</dbReference>
<dbReference type="SUPFAM" id="SSF52266">
    <property type="entry name" value="SGNH hydrolase"/>
    <property type="match status" value="1"/>
</dbReference>
<organism evidence="2 3">
    <name type="scientific">Methylocaldum szegediense</name>
    <dbReference type="NCBI Taxonomy" id="73780"/>
    <lineage>
        <taxon>Bacteria</taxon>
        <taxon>Pseudomonadati</taxon>
        <taxon>Pseudomonadota</taxon>
        <taxon>Gammaproteobacteria</taxon>
        <taxon>Methylococcales</taxon>
        <taxon>Methylococcaceae</taxon>
        <taxon>Methylocaldum</taxon>
    </lineage>
</organism>
<dbReference type="Proteomes" id="UP001162030">
    <property type="component" value="Chromosome"/>
</dbReference>
<dbReference type="CDD" id="cd01822">
    <property type="entry name" value="Lysophospholipase_L1_like"/>
    <property type="match status" value="1"/>
</dbReference>
<dbReference type="EC" id="3.1.1.5" evidence="2"/>
<reference evidence="2 3" key="1">
    <citation type="submission" date="2023-03" db="EMBL/GenBank/DDBJ databases">
        <authorList>
            <person name="Pearce D."/>
        </authorList>
    </citation>
    <scope>NUCLEOTIDE SEQUENCE [LARGE SCALE GENOMIC DNA]</scope>
    <source>
        <strain evidence="2">Msz</strain>
    </source>
</reference>
<proteinExistence type="predicted"/>
<keyword evidence="2" id="KW-0378">Hydrolase</keyword>
<gene>
    <name evidence="2" type="ORF">MSZNOR_4914</name>
</gene>
<name>A0ABM9I9C0_9GAMM</name>
<evidence type="ECO:0000313" key="2">
    <source>
        <dbReference type="EMBL" id="CAI8972337.1"/>
    </source>
</evidence>
<dbReference type="PANTHER" id="PTHR30383">
    <property type="entry name" value="THIOESTERASE 1/PROTEASE 1/LYSOPHOSPHOLIPASE L1"/>
    <property type="match status" value="1"/>
</dbReference>
<dbReference type="EC" id="3.1.2.-" evidence="2"/>
<dbReference type="EC" id="3.1.1.2" evidence="2"/>
<dbReference type="InterPro" id="IPR013830">
    <property type="entry name" value="SGNH_hydro"/>
</dbReference>
<evidence type="ECO:0000259" key="1">
    <source>
        <dbReference type="Pfam" id="PF13472"/>
    </source>
</evidence>
<dbReference type="InterPro" id="IPR051532">
    <property type="entry name" value="Ester_Hydrolysis_Enzymes"/>
</dbReference>
<dbReference type="EC" id="3.1.2.2" evidence="2"/>
<dbReference type="InterPro" id="IPR036514">
    <property type="entry name" value="SGNH_hydro_sf"/>
</dbReference>